<dbReference type="PANTHER" id="PTHR37814:SF1">
    <property type="entry name" value="MEMBRANE PROTEIN"/>
    <property type="match status" value="1"/>
</dbReference>
<dbReference type="PANTHER" id="PTHR37814">
    <property type="entry name" value="CONSERVED MEMBRANE PROTEIN"/>
    <property type="match status" value="1"/>
</dbReference>
<dbReference type="Proteomes" id="UP001139646">
    <property type="component" value="Unassembled WGS sequence"/>
</dbReference>
<name>A0ABS9X696_9GAMM</name>
<comment type="caution">
    <text evidence="2">The sequence shown here is derived from an EMBL/GenBank/DDBJ whole genome shotgun (WGS) entry which is preliminary data.</text>
</comment>
<evidence type="ECO:0000313" key="2">
    <source>
        <dbReference type="EMBL" id="MCI2285600.1"/>
    </source>
</evidence>
<feature type="transmembrane region" description="Helical" evidence="1">
    <location>
        <begin position="125"/>
        <end position="146"/>
    </location>
</feature>
<feature type="transmembrane region" description="Helical" evidence="1">
    <location>
        <begin position="20"/>
        <end position="41"/>
    </location>
</feature>
<accession>A0ABS9X696</accession>
<organism evidence="2 3">
    <name type="scientific">Colwellia maritima</name>
    <dbReference type="NCBI Taxonomy" id="2912588"/>
    <lineage>
        <taxon>Bacteria</taxon>
        <taxon>Pseudomonadati</taxon>
        <taxon>Pseudomonadota</taxon>
        <taxon>Gammaproteobacteria</taxon>
        <taxon>Alteromonadales</taxon>
        <taxon>Colwelliaceae</taxon>
        <taxon>Colwellia</taxon>
    </lineage>
</organism>
<gene>
    <name evidence="2" type="ORF">L3081_22210</name>
</gene>
<evidence type="ECO:0000313" key="3">
    <source>
        <dbReference type="Proteomes" id="UP001139646"/>
    </source>
</evidence>
<feature type="transmembrane region" description="Helical" evidence="1">
    <location>
        <begin position="61"/>
        <end position="92"/>
    </location>
</feature>
<evidence type="ECO:0000256" key="1">
    <source>
        <dbReference type="SAM" id="Phobius"/>
    </source>
</evidence>
<dbReference type="InterPro" id="IPR038728">
    <property type="entry name" value="YkvI-like"/>
</dbReference>
<feature type="transmembrane region" description="Helical" evidence="1">
    <location>
        <begin position="166"/>
        <end position="188"/>
    </location>
</feature>
<keyword evidence="1" id="KW-1133">Transmembrane helix</keyword>
<sequence length="235" mass="25927">MFGGAYGSGREIVEFISHNGPVGGLISIATLMVVLSIFIYLTFEFSRIFKCFDYRSFFKELLGPFCVLWDILAIFVLIAMLALCASAAGSILNTHFNLHHQIGIGILLVMVVTLNYYGREVVEKSMVICVVAMMLIIGYFCFMLVFNYSDVLQKVFIQQENINILAAVKGGLTQSIANLGIIPFVLYCASELRSRKESGLAAISSMAALLIPATILHLAFMTLYPGILEETLPKI</sequence>
<dbReference type="RefSeq" id="WP_242288473.1">
    <property type="nucleotide sequence ID" value="NZ_JAKKSL010000005.1"/>
</dbReference>
<proteinExistence type="predicted"/>
<keyword evidence="1" id="KW-0812">Transmembrane</keyword>
<keyword evidence="3" id="KW-1185">Reference proteome</keyword>
<feature type="transmembrane region" description="Helical" evidence="1">
    <location>
        <begin position="200"/>
        <end position="224"/>
    </location>
</feature>
<feature type="transmembrane region" description="Helical" evidence="1">
    <location>
        <begin position="98"/>
        <end position="118"/>
    </location>
</feature>
<dbReference type="EMBL" id="JAKKSL010000005">
    <property type="protein sequence ID" value="MCI2285600.1"/>
    <property type="molecule type" value="Genomic_DNA"/>
</dbReference>
<reference evidence="2" key="1">
    <citation type="submission" date="2022-01" db="EMBL/GenBank/DDBJ databases">
        <title>Colwellia maritima, isolated from seawater.</title>
        <authorList>
            <person name="Kristyanto S."/>
            <person name="Jung J."/>
            <person name="Jeon C.O."/>
        </authorList>
    </citation>
    <scope>NUCLEOTIDE SEQUENCE</scope>
    <source>
        <strain evidence="2">MSW7</strain>
    </source>
</reference>
<keyword evidence="1" id="KW-0472">Membrane</keyword>
<protein>
    <submittedName>
        <fullName evidence="2">Uncharacterized protein</fullName>
    </submittedName>
</protein>